<dbReference type="Pfam" id="PF00535">
    <property type="entry name" value="Glycos_transf_2"/>
    <property type="match status" value="1"/>
</dbReference>
<gene>
    <name evidence="2" type="ORF">C8D82_12467</name>
</gene>
<dbReference type="CDD" id="cd00761">
    <property type="entry name" value="Glyco_tranf_GTA_type"/>
    <property type="match status" value="1"/>
</dbReference>
<dbReference type="PANTHER" id="PTHR43685">
    <property type="entry name" value="GLYCOSYLTRANSFERASE"/>
    <property type="match status" value="1"/>
</dbReference>
<protein>
    <submittedName>
        <fullName evidence="2">Glycosyl transferase family 2</fullName>
    </submittedName>
</protein>
<organism evidence="2 3">
    <name type="scientific">Victivallis vadensis</name>
    <dbReference type="NCBI Taxonomy" id="172901"/>
    <lineage>
        <taxon>Bacteria</taxon>
        <taxon>Pseudomonadati</taxon>
        <taxon>Lentisphaerota</taxon>
        <taxon>Lentisphaeria</taxon>
        <taxon>Victivallales</taxon>
        <taxon>Victivallaceae</taxon>
        <taxon>Victivallis</taxon>
    </lineage>
</organism>
<accession>A0A2U1AR64</accession>
<dbReference type="Proteomes" id="UP000245959">
    <property type="component" value="Unassembled WGS sequence"/>
</dbReference>
<dbReference type="OrthoDB" id="396512at2"/>
<dbReference type="AlphaFoldDB" id="A0A2U1AR64"/>
<dbReference type="InterPro" id="IPR001173">
    <property type="entry name" value="Glyco_trans_2-like"/>
</dbReference>
<evidence type="ECO:0000259" key="1">
    <source>
        <dbReference type="Pfam" id="PF00535"/>
    </source>
</evidence>
<dbReference type="RefSeq" id="WP_116884942.1">
    <property type="nucleotide sequence ID" value="NZ_CABMMC010000021.1"/>
</dbReference>
<dbReference type="Gene3D" id="3.90.550.10">
    <property type="entry name" value="Spore Coat Polysaccharide Biosynthesis Protein SpsA, Chain A"/>
    <property type="match status" value="1"/>
</dbReference>
<reference evidence="2 3" key="1">
    <citation type="submission" date="2018-04" db="EMBL/GenBank/DDBJ databases">
        <title>Genomic Encyclopedia of Type Strains, Phase IV (KMG-IV): sequencing the most valuable type-strain genomes for metagenomic binning, comparative biology and taxonomic classification.</title>
        <authorList>
            <person name="Goeker M."/>
        </authorList>
    </citation>
    <scope>NUCLEOTIDE SEQUENCE [LARGE SCALE GENOMIC DNA]</scope>
    <source>
        <strain evidence="2 3">DSM 14823</strain>
    </source>
</reference>
<dbReference type="PANTHER" id="PTHR43685:SF2">
    <property type="entry name" value="GLYCOSYLTRANSFERASE 2-LIKE DOMAIN-CONTAINING PROTEIN"/>
    <property type="match status" value="1"/>
</dbReference>
<keyword evidence="3" id="KW-1185">Reference proteome</keyword>
<feature type="domain" description="Glycosyltransferase 2-like" evidence="1">
    <location>
        <begin position="9"/>
        <end position="126"/>
    </location>
</feature>
<name>A0A2U1AR64_9BACT</name>
<keyword evidence="2" id="KW-0808">Transferase</keyword>
<evidence type="ECO:0000313" key="2">
    <source>
        <dbReference type="EMBL" id="PVY38831.1"/>
    </source>
</evidence>
<dbReference type="SUPFAM" id="SSF53448">
    <property type="entry name" value="Nucleotide-diphospho-sugar transferases"/>
    <property type="match status" value="1"/>
</dbReference>
<proteinExistence type="predicted"/>
<evidence type="ECO:0000313" key="3">
    <source>
        <dbReference type="Proteomes" id="UP000245959"/>
    </source>
</evidence>
<sequence>MAAHPICISIILPVYNSAATLEKSLDSALGQTLRELEVIAVDDGSADESLRLLEQRAAADPRLRVIAFPENRGTLIARAEAVRAAQGEYLLFLDPDDTFRPEAAAELYEAAAEKRYDVVAFGCDEFVPCPDGSLQQVWNWITPPGGEVSGPGAVLRDLLVDRGHYWNLCLKLIRAEICRNALGDLEPCYCIMDEDFYFYVLVACRADSLLKLEKNYYNYFTAAGVTAQSSFPLERFRRIGTMLDALGRIEACLKNRGDWQRDPDIRASFADIERDQLQILWERWLNHLRPEDRPAGAAWIFRHAVDRERLVLALPEIAFQQEERFAAMFPPHGPLEGHPCDPASAVAARPVAEFDPLDRSGVAARLAYWKEWQERHPAAAVHYLHVPGEEAALFFDRIALTHLGVGFVLEEPLRFGEAPIPALRRARAFCRIADRVIAAGPEEQHCFDLACDPGADPLNRMLDRMLAAPGGDDGDELANPEFLKFMKAGYRLMNRLLPAGSSRRRTVKNWAKRTARLLKRRK</sequence>
<dbReference type="EMBL" id="QEKH01000024">
    <property type="protein sequence ID" value="PVY38831.1"/>
    <property type="molecule type" value="Genomic_DNA"/>
</dbReference>
<comment type="caution">
    <text evidence="2">The sequence shown here is derived from an EMBL/GenBank/DDBJ whole genome shotgun (WGS) entry which is preliminary data.</text>
</comment>
<dbReference type="GO" id="GO:0016740">
    <property type="term" value="F:transferase activity"/>
    <property type="evidence" value="ECO:0007669"/>
    <property type="project" value="UniProtKB-KW"/>
</dbReference>
<dbReference type="InterPro" id="IPR029044">
    <property type="entry name" value="Nucleotide-diphossugar_trans"/>
</dbReference>
<dbReference type="GO" id="GO:0044010">
    <property type="term" value="P:single-species biofilm formation"/>
    <property type="evidence" value="ECO:0007669"/>
    <property type="project" value="TreeGrafter"/>
</dbReference>
<dbReference type="InterPro" id="IPR050834">
    <property type="entry name" value="Glycosyltransf_2"/>
</dbReference>
<dbReference type="GeneID" id="78296232"/>